<dbReference type="AlphaFoldDB" id="A0A099F8I7"/>
<protein>
    <submittedName>
        <fullName evidence="1">Uncharacterized protein</fullName>
    </submittedName>
</protein>
<dbReference type="Proteomes" id="UP000029846">
    <property type="component" value="Unassembled WGS sequence"/>
</dbReference>
<proteinExistence type="predicted"/>
<reference evidence="1 3" key="1">
    <citation type="submission" date="2014-09" db="EMBL/GenBank/DDBJ databases">
        <authorList>
            <person name="McGinnis J.M."/>
            <person name="Wolfgang W.J."/>
        </authorList>
    </citation>
    <scope>NUCLEOTIDE SEQUENCE [LARGE SCALE GENOMIC DNA]</scope>
    <source>
        <strain evidence="1 3">JCM 14014</strain>
    </source>
</reference>
<evidence type="ECO:0000313" key="3">
    <source>
        <dbReference type="Proteomes" id="UP000029846"/>
    </source>
</evidence>
<dbReference type="OrthoDB" id="9808041at2"/>
<dbReference type="RefSeq" id="WP_036738507.1">
    <property type="nucleotide sequence ID" value="NZ_FOJO01000001.1"/>
</dbReference>
<dbReference type="EMBL" id="FOJO01000001">
    <property type="protein sequence ID" value="SFA37822.1"/>
    <property type="molecule type" value="Genomic_DNA"/>
</dbReference>
<reference evidence="2 4" key="3">
    <citation type="submission" date="2016-10" db="EMBL/GenBank/DDBJ databases">
        <authorList>
            <person name="de Groot N.N."/>
        </authorList>
    </citation>
    <scope>NUCLEOTIDE SEQUENCE [LARGE SCALE GENOMIC DNA]</scope>
    <source>
        <strain evidence="2 4">CGMCC 1.6117</strain>
    </source>
</reference>
<evidence type="ECO:0000313" key="1">
    <source>
        <dbReference type="EMBL" id="KGJ06531.1"/>
    </source>
</evidence>
<evidence type="ECO:0000313" key="2">
    <source>
        <dbReference type="EMBL" id="SFA37822.1"/>
    </source>
</evidence>
<organism evidence="1 3">
    <name type="scientific">Paracoccus halophilus</name>
    <dbReference type="NCBI Taxonomy" id="376733"/>
    <lineage>
        <taxon>Bacteria</taxon>
        <taxon>Pseudomonadati</taxon>
        <taxon>Pseudomonadota</taxon>
        <taxon>Alphaproteobacteria</taxon>
        <taxon>Rhodobacterales</taxon>
        <taxon>Paracoccaceae</taxon>
        <taxon>Paracoccus</taxon>
    </lineage>
</organism>
<name>A0A099F8I7_9RHOB</name>
<keyword evidence="3" id="KW-1185">Reference proteome</keyword>
<reference evidence="1 3" key="2">
    <citation type="submission" date="2014-10" db="EMBL/GenBank/DDBJ databases">
        <title>Paracoccus sanguinis sp. nov., isolated from clinical specimens of New York State patients.</title>
        <authorList>
            <person name="Mingle L.A."/>
            <person name="Cole J.A."/>
            <person name="Lapierre P."/>
            <person name="Musser K.A."/>
        </authorList>
    </citation>
    <scope>NUCLEOTIDE SEQUENCE [LARGE SCALE GENOMIC DNA]</scope>
    <source>
        <strain evidence="1 3">JCM 14014</strain>
    </source>
</reference>
<sequence>MSVYDKSKALLFTGGFYPQNANFPPAQAAANIAPGAQKAALDARDEPLQIPGVSDVLTGPAAARKRLVANADGTGYVLADRPKSAILAYSQSAFAGSSSDTPWRQTPPENLFVWNGGNWTGDRIPPVGDAWLPAADYPPMTPIAYAAELAREYPETDFYLLIIAKSGQGVRALSGMRYRWSKATSGALASGAIRMGAGQSQIVYSETDLQGYTRFSGRKDLGVNAFYPARIETTLDGGSSWIEFMVTGAATEGGDCRTQTVSVTASANWPPADNADVTLFEAGPQMRPFMLSVIPTALAAAGFTGALAKFDRLLIWPTESDLNWPEAYEGRDFDFISSFLSAYIDAATTTLLTLPWPYGTSGAARRQAWWEAIRRIVGRDPAHRTLVSLENSGIGNWNPANDHIHVANAARETIGNLMRRSEAAGGSGFQVAASGVYVPEISAVANVDGLKAFDARWTRQGEVVRVSGRVQINATAGSKSTLVRIALPVPSNIIAADYVSGLGVARQFADNVAFVEGDVATGQALLRYTSRNSGNTTFAYDFSYRIRRA</sequence>
<accession>A0A099F8I7</accession>
<gene>
    <name evidence="1" type="ORF">IT41_02505</name>
    <name evidence="2" type="ORF">SAMN04487972_10117</name>
</gene>
<dbReference type="Proteomes" id="UP000182312">
    <property type="component" value="Unassembled WGS sequence"/>
</dbReference>
<dbReference type="EMBL" id="JRKN01000002">
    <property type="protein sequence ID" value="KGJ06531.1"/>
    <property type="molecule type" value="Genomic_DNA"/>
</dbReference>
<evidence type="ECO:0000313" key="4">
    <source>
        <dbReference type="Proteomes" id="UP000182312"/>
    </source>
</evidence>